<dbReference type="RefSeq" id="WP_337308419.1">
    <property type="nucleotide sequence ID" value="NZ_JAEKNS010000005.1"/>
</dbReference>
<comment type="caution">
    <text evidence="2">The sequence shown here is derived from an EMBL/GenBank/DDBJ whole genome shotgun (WGS) entry which is preliminary data.</text>
</comment>
<proteinExistence type="predicted"/>
<feature type="compositionally biased region" description="Basic and acidic residues" evidence="1">
    <location>
        <begin position="23"/>
        <end position="33"/>
    </location>
</feature>
<accession>A0A934N250</accession>
<evidence type="ECO:0000256" key="1">
    <source>
        <dbReference type="SAM" id="MobiDB-lite"/>
    </source>
</evidence>
<name>A0A934N250_9BACT</name>
<reference evidence="2 3" key="1">
    <citation type="submission" date="2020-10" db="EMBL/GenBank/DDBJ databases">
        <title>Ca. Dormibacterota MAGs.</title>
        <authorList>
            <person name="Montgomery K."/>
        </authorList>
    </citation>
    <scope>NUCLEOTIDE SEQUENCE [LARGE SCALE GENOMIC DNA]</scope>
    <source>
        <strain evidence="2">SC8812_S17_18</strain>
    </source>
</reference>
<sequence>MDNGGHRQGAAHHDEDQVADGPASRERHQREQSQFRSRPYGAPSRNYHEAGFDDVRDAIHRTYK</sequence>
<dbReference type="EMBL" id="JAEKNS010000005">
    <property type="protein sequence ID" value="MBJ7593286.1"/>
    <property type="molecule type" value="Genomic_DNA"/>
</dbReference>
<gene>
    <name evidence="2" type="ORF">JF886_00250</name>
</gene>
<feature type="region of interest" description="Disordered" evidence="1">
    <location>
        <begin position="1"/>
        <end position="64"/>
    </location>
</feature>
<evidence type="ECO:0000313" key="3">
    <source>
        <dbReference type="Proteomes" id="UP000606991"/>
    </source>
</evidence>
<organism evidence="2 3">
    <name type="scientific">Candidatus Aeolococcus gillhamiae</name>
    <dbReference type="NCBI Taxonomy" id="3127015"/>
    <lineage>
        <taxon>Bacteria</taxon>
        <taxon>Bacillati</taxon>
        <taxon>Candidatus Dormiibacterota</taxon>
        <taxon>Candidatus Dormibacteria</taxon>
        <taxon>Candidatus Aeolococcales</taxon>
        <taxon>Candidatus Aeolococcaceae</taxon>
        <taxon>Candidatus Aeolococcus</taxon>
    </lineage>
</organism>
<dbReference type="AlphaFoldDB" id="A0A934N250"/>
<protein>
    <submittedName>
        <fullName evidence="2">Uncharacterized protein</fullName>
    </submittedName>
</protein>
<dbReference type="Proteomes" id="UP000606991">
    <property type="component" value="Unassembled WGS sequence"/>
</dbReference>
<feature type="compositionally biased region" description="Basic and acidic residues" evidence="1">
    <location>
        <begin position="46"/>
        <end position="64"/>
    </location>
</feature>
<evidence type="ECO:0000313" key="2">
    <source>
        <dbReference type="EMBL" id="MBJ7593286.1"/>
    </source>
</evidence>